<accession>A0ACC1T284</accession>
<dbReference type="Proteomes" id="UP001148662">
    <property type="component" value="Unassembled WGS sequence"/>
</dbReference>
<evidence type="ECO:0000313" key="2">
    <source>
        <dbReference type="Proteomes" id="UP001148662"/>
    </source>
</evidence>
<organism evidence="1 2">
    <name type="scientific">Phlebia brevispora</name>
    <dbReference type="NCBI Taxonomy" id="194682"/>
    <lineage>
        <taxon>Eukaryota</taxon>
        <taxon>Fungi</taxon>
        <taxon>Dikarya</taxon>
        <taxon>Basidiomycota</taxon>
        <taxon>Agaricomycotina</taxon>
        <taxon>Agaricomycetes</taxon>
        <taxon>Polyporales</taxon>
        <taxon>Meruliaceae</taxon>
        <taxon>Phlebia</taxon>
    </lineage>
</organism>
<protein>
    <submittedName>
        <fullName evidence="1">Uncharacterized protein</fullName>
    </submittedName>
</protein>
<name>A0ACC1T284_9APHY</name>
<evidence type="ECO:0000313" key="1">
    <source>
        <dbReference type="EMBL" id="KAJ3551358.1"/>
    </source>
</evidence>
<dbReference type="EMBL" id="JANHOG010000812">
    <property type="protein sequence ID" value="KAJ3551358.1"/>
    <property type="molecule type" value="Genomic_DNA"/>
</dbReference>
<gene>
    <name evidence="1" type="ORF">NM688_g4749</name>
</gene>
<proteinExistence type="predicted"/>
<sequence length="549" mass="59849">MYRHPELGYDVLLLVLYFVSNPEFGLSSRDAIVSYALYEPEGSITLQLSTPPHYSTKMARSYLSDVTDEYYVDNKDSTTRSPSIRSNDGSVDSGFDHSDSEELQLLNHSALNERSTKDHELCTAPLVTRGAYLAAGAKDAFPQRGLLGAVVASESSSDPRIYLNTNAPFSALVCGVQGSGKSHTVSVILENMLISGYPATGHLEKSLSGLVLHFGEGGSGGQPSEAAWLGSPIINTINAPKIVVYVAASSLRTMQAVYAKVGPHVVVEPLLFNKAELDARAFLSLMAIESAESAPLYMQTVLSILRELGEDYSYGAFRTKLEVKKRDLQPAQLNGLKQRMELLESFVDKTKKRAAPQRFDAGQLTIVDLSDPFIDSSSACTFFEILVRLFVRAKIGTGKVLVVDEAHKYLASNGGESGLTKELSSLIRQQRHLGMRVIVSTQEPTVVPPILLDLCSVAFLHRFSSPSWLAHVEKHVAAKMDSDEAFEKVVKLQTGQAVVLAPSGLRTVTRGEGWDCDKDILQHFGRDAVVIKTRQRVTRDGGASILVVD</sequence>
<comment type="caution">
    <text evidence="1">The sequence shown here is derived from an EMBL/GenBank/DDBJ whole genome shotgun (WGS) entry which is preliminary data.</text>
</comment>
<keyword evidence="2" id="KW-1185">Reference proteome</keyword>
<reference evidence="1" key="1">
    <citation type="submission" date="2022-07" db="EMBL/GenBank/DDBJ databases">
        <title>Genome Sequence of Phlebia brevispora.</title>
        <authorList>
            <person name="Buettner E."/>
        </authorList>
    </citation>
    <scope>NUCLEOTIDE SEQUENCE</scope>
    <source>
        <strain evidence="1">MPL23</strain>
    </source>
</reference>